<feature type="transmembrane region" description="Helical" evidence="2">
    <location>
        <begin position="1028"/>
        <end position="1056"/>
    </location>
</feature>
<keyword evidence="5" id="KW-1185">Reference proteome</keyword>
<proteinExistence type="predicted"/>
<feature type="domain" description="Xaa-Pro dipeptidyl-peptidase-like" evidence="3">
    <location>
        <begin position="404"/>
        <end position="508"/>
    </location>
</feature>
<dbReference type="SUPFAM" id="SSF52058">
    <property type="entry name" value="L domain-like"/>
    <property type="match status" value="1"/>
</dbReference>
<protein>
    <recommendedName>
        <fullName evidence="3">Xaa-Pro dipeptidyl-peptidase-like domain-containing protein</fullName>
    </recommendedName>
</protein>
<dbReference type="Gene3D" id="3.80.10.10">
    <property type="entry name" value="Ribonuclease Inhibitor"/>
    <property type="match status" value="2"/>
</dbReference>
<feature type="transmembrane region" description="Helical" evidence="2">
    <location>
        <begin position="1124"/>
        <end position="1148"/>
    </location>
</feature>
<sequence length="1480" mass="161843">MLKLHFSVTEDEATLLTVMTTGLATEVEVPRGKDVGFAKNRAIDKLWPSIPFCHAVAALSNLRIFDDQGEELNDGDACSALSEGQHLRLSAAPPGPRGVSAGPVSAGAQVFASTVSAVGRHKLGLDAAGCGAPSEEELMKLPLKELKARLAASGLSAEGCLEKADLVFEHPTTADDSGLAACAPVPQVETQQKKVGAFNALFAVGALLGLKKWESGRFLPALGDSESGAVLAEFVSGTRKVPIETFFIDSRSAAFLQAAPEGKQLCEPGAQMRKIHFLGGLGVRELHGLRVAYLSGGRAVQRPTAASRSSFMGTAGLAMGPVLLLSGDIVTLGAGRGGDGTPLGSVRAPHGWVEGHACLGLWKRLTSRRGRMGRAASASDLGVDITQEEVELTSHYGRLELIALTPAAVRRAERVPTVLVNVGCYYTLADTLVAVEGPRYVAQGYAYVLWRASGPLEEVADLVFQRWRADAAVVLDWLGQQSWCDGRVGCHGYSLLGNTSYATLAASHAPDAPAERPLVRAAVPAISFSRIQPTVFVRGQSLAAELALRFLWLAEKGLCQDIILDILRTLGMPKKQAENMAKDPCNAPGLTCNFNGAVYAVYLDGHDLRGHLPQQLNQLHSLWILSLAHNQLSGEIPKELSLLQSLEHLHIHDNQVTGEIPKVLSQLQSLQVLNLAQNQLSGRIPKELGQMKWLRLLSLAQNQLDGDLREIAFNNTNLESLDLSFNLLSGEPRMRLPLAKLKGLDLSHNELAGDILRFIEPFCSTSPPGMSLQQLRLNHNKLSGELPPCLMQLKNLQLLALNNNCFSGAIPEVQAPELVVLVLHKNAFTGKLPNGLETLGRLGVLTVHENMLAGAIPQLSLTTPCIDNPRFNVQGWSCSLLSSNWATCHESYLKSFLRILVGPHGFQQVVRNCPRWCKACPNGTANMTLHRNRLSGNIPTSVTSIDRTEVLGLCIMGNMLGNGREVNSSWILTEEKQPFLYYSPKVWSSHIQLLSGMCVLLFGMAVFSCPLGRKYLQTHRSLCIGQAVWVVASNVAVLKAAGSAFVLACPLLLFFWRNARYYAAAPPLWNITAANFEADQGVDSVIVACWCVMAFFFRSVVASMPKRPSSHATALAKASAQKRLLRVVAWVCWFVIVFIFSLPSILFAFSQSLPAHNLLPVSDLVLQWFNSLAPYLNVLIDMVFSAPVSAKYAAATGIKADRLLMTFRLFSAWFVALLTTFALDENCLSGWKWTWTVCQPGSANHQNFNWEVFGEEILNTDKDICGSSDSWWSDGRCSRAIVGNLTPFLLKKLMVRATVQPLMQLLLWHFSTLDEERGSCQGRHLKLFGQRMTGSLEPLQQLSLLTTQVELLIFWTPFVPLLSFAIFAVALANLFIFDAGLWNFRVALPTDDMNSRAAISTSYLRFALWSGSSFQLWYAFGTKLFGRFALLAVHIAFIGPWAKHFLPLDLARRHFWTEHQTASDVVIEMTIQNDQELNNS</sequence>
<feature type="transmembrane region" description="Helical" evidence="2">
    <location>
        <begin position="987"/>
        <end position="1007"/>
    </location>
</feature>
<dbReference type="InterPro" id="IPR029058">
    <property type="entry name" value="AB_hydrolase_fold"/>
</dbReference>
<dbReference type="Pfam" id="PF00560">
    <property type="entry name" value="LRR_1"/>
    <property type="match status" value="2"/>
</dbReference>
<dbReference type="EMBL" id="CAXAMN010025595">
    <property type="protein sequence ID" value="CAK9096374.1"/>
    <property type="molecule type" value="Genomic_DNA"/>
</dbReference>
<gene>
    <name evidence="4" type="ORF">CCMP2556_LOCUS45825</name>
</gene>
<comment type="caution">
    <text evidence="4">The sequence shown here is derived from an EMBL/GenBank/DDBJ whole genome shotgun (WGS) entry which is preliminary data.</text>
</comment>
<dbReference type="SUPFAM" id="SSF53474">
    <property type="entry name" value="alpha/beta-Hydrolases"/>
    <property type="match status" value="1"/>
</dbReference>
<dbReference type="PANTHER" id="PTHR48060">
    <property type="entry name" value="DNA DAMAGE-REPAIR/TOLERATION PROTEIN DRT100"/>
    <property type="match status" value="1"/>
</dbReference>
<name>A0ABP0R710_9DINO</name>
<organism evidence="4 5">
    <name type="scientific">Durusdinium trenchii</name>
    <dbReference type="NCBI Taxonomy" id="1381693"/>
    <lineage>
        <taxon>Eukaryota</taxon>
        <taxon>Sar</taxon>
        <taxon>Alveolata</taxon>
        <taxon>Dinophyceae</taxon>
        <taxon>Suessiales</taxon>
        <taxon>Symbiodiniaceae</taxon>
        <taxon>Durusdinium</taxon>
    </lineage>
</organism>
<feature type="transmembrane region" description="Helical" evidence="2">
    <location>
        <begin position="1168"/>
        <end position="1190"/>
    </location>
</feature>
<dbReference type="Gene3D" id="3.40.50.1820">
    <property type="entry name" value="alpha/beta hydrolase"/>
    <property type="match status" value="1"/>
</dbReference>
<dbReference type="InterPro" id="IPR053211">
    <property type="entry name" value="DNA_repair-toleration"/>
</dbReference>
<evidence type="ECO:0000259" key="3">
    <source>
        <dbReference type="Pfam" id="PF02129"/>
    </source>
</evidence>
<dbReference type="InterPro" id="IPR000383">
    <property type="entry name" value="Xaa-Pro-like_dom"/>
</dbReference>
<keyword evidence="2" id="KW-0812">Transmembrane</keyword>
<dbReference type="InterPro" id="IPR001611">
    <property type="entry name" value="Leu-rich_rpt"/>
</dbReference>
<accession>A0ABP0R710</accession>
<keyword evidence="2" id="KW-0472">Membrane</keyword>
<feature type="transmembrane region" description="Helical" evidence="2">
    <location>
        <begin position="1085"/>
        <end position="1104"/>
    </location>
</feature>
<dbReference type="Pfam" id="PF13855">
    <property type="entry name" value="LRR_8"/>
    <property type="match status" value="1"/>
</dbReference>
<dbReference type="Proteomes" id="UP001642484">
    <property type="component" value="Unassembled WGS sequence"/>
</dbReference>
<reference evidence="4 5" key="1">
    <citation type="submission" date="2024-02" db="EMBL/GenBank/DDBJ databases">
        <authorList>
            <person name="Chen Y."/>
            <person name="Shah S."/>
            <person name="Dougan E. K."/>
            <person name="Thang M."/>
            <person name="Chan C."/>
        </authorList>
    </citation>
    <scope>NUCLEOTIDE SEQUENCE [LARGE SCALE GENOMIC DNA]</scope>
</reference>
<evidence type="ECO:0000313" key="5">
    <source>
        <dbReference type="Proteomes" id="UP001642484"/>
    </source>
</evidence>
<keyword evidence="2" id="KW-1133">Transmembrane helix</keyword>
<keyword evidence="1" id="KW-0732">Signal</keyword>
<feature type="transmembrane region" description="Helical" evidence="2">
    <location>
        <begin position="1424"/>
        <end position="1442"/>
    </location>
</feature>
<feature type="transmembrane region" description="Helical" evidence="2">
    <location>
        <begin position="1352"/>
        <end position="1376"/>
    </location>
</feature>
<dbReference type="Pfam" id="PF02129">
    <property type="entry name" value="Peptidase_S15"/>
    <property type="match status" value="1"/>
</dbReference>
<dbReference type="PANTHER" id="PTHR48060:SF21">
    <property type="entry name" value="L DOMAIN-LIKE PROTEIN"/>
    <property type="match status" value="1"/>
</dbReference>
<feature type="transmembrane region" description="Helical" evidence="2">
    <location>
        <begin position="1202"/>
        <end position="1223"/>
    </location>
</feature>
<evidence type="ECO:0000313" key="4">
    <source>
        <dbReference type="EMBL" id="CAK9096374.1"/>
    </source>
</evidence>
<evidence type="ECO:0000256" key="2">
    <source>
        <dbReference type="SAM" id="Phobius"/>
    </source>
</evidence>
<evidence type="ECO:0000256" key="1">
    <source>
        <dbReference type="ARBA" id="ARBA00022729"/>
    </source>
</evidence>
<dbReference type="InterPro" id="IPR032675">
    <property type="entry name" value="LRR_dom_sf"/>
</dbReference>